<dbReference type="AlphaFoldDB" id="A0AAN6Y666"/>
<feature type="region of interest" description="Disordered" evidence="1">
    <location>
        <begin position="16"/>
        <end position="212"/>
    </location>
</feature>
<reference evidence="2" key="1">
    <citation type="journal article" date="2023" name="Mol. Phylogenet. Evol.">
        <title>Genome-scale phylogeny and comparative genomics of the fungal order Sordariales.</title>
        <authorList>
            <person name="Hensen N."/>
            <person name="Bonometti L."/>
            <person name="Westerberg I."/>
            <person name="Brannstrom I.O."/>
            <person name="Guillou S."/>
            <person name="Cros-Aarteil S."/>
            <person name="Calhoun S."/>
            <person name="Haridas S."/>
            <person name="Kuo A."/>
            <person name="Mondo S."/>
            <person name="Pangilinan J."/>
            <person name="Riley R."/>
            <person name="LaButti K."/>
            <person name="Andreopoulos B."/>
            <person name="Lipzen A."/>
            <person name="Chen C."/>
            <person name="Yan M."/>
            <person name="Daum C."/>
            <person name="Ng V."/>
            <person name="Clum A."/>
            <person name="Steindorff A."/>
            <person name="Ohm R.A."/>
            <person name="Martin F."/>
            <person name="Silar P."/>
            <person name="Natvig D.O."/>
            <person name="Lalanne C."/>
            <person name="Gautier V."/>
            <person name="Ament-Velasquez S.L."/>
            <person name="Kruys A."/>
            <person name="Hutchinson M.I."/>
            <person name="Powell A.J."/>
            <person name="Barry K."/>
            <person name="Miller A.N."/>
            <person name="Grigoriev I.V."/>
            <person name="Debuchy R."/>
            <person name="Gladieux P."/>
            <person name="Hiltunen Thoren M."/>
            <person name="Johannesson H."/>
        </authorList>
    </citation>
    <scope>NUCLEOTIDE SEQUENCE</scope>
    <source>
        <strain evidence="2">PSN293</strain>
    </source>
</reference>
<feature type="region of interest" description="Disordered" evidence="1">
    <location>
        <begin position="227"/>
        <end position="288"/>
    </location>
</feature>
<protein>
    <submittedName>
        <fullName evidence="2">Uncharacterized protein</fullName>
    </submittedName>
</protein>
<sequence length="563" mass="58187">MNYDEDPMAIARALQASFVSSGTHRGEGGGRSARGGSRARGPGSSRGGLAPQPTRAAIYASVPARSSPLNPMASRPSQPAPRPAPVAAAAGFGGSAAPTARAPARAPQQSARASVPTVASVSAPQAPLIKPPAARGASKAPSRVEEASLPDAEPPVVNGGTSGPDSSAAGLEAAQAVTGPDHETPPFISWDWQTKKPSQPAIDTAPAIRNGGGVLASENYQCPTARPTALSTSTTTNNGGGPLISSYQREASRATGNAASPVASTSVKSSAVNPPSTRTTTNPVSSATSAAPKVIDYPNTPMTAESIIGANAIRYPQRDNVPPRVPSEPAGEPIVMWDYQKAPAKSSGPKASSKPDGIYYNDPPATSSGPVASNSVRQPSNLVPPVREALAHDGQGNQTHEVDLMDAGNQTHQVDLMDVDDAPTITSFPVLRTNDVQNREEDMLDLLEPQQQCNCPKKPRGLGSSRWADPYGARVIGEGHFALATKEGNLKSAHIECKIHNPRPMGPLTPTAPEFVPRSGRTSTLPGLALTPQVPDQVSTSTRTTIGPWASGGKNGEDFPWLL</sequence>
<evidence type="ECO:0000313" key="3">
    <source>
        <dbReference type="Proteomes" id="UP001301769"/>
    </source>
</evidence>
<feature type="compositionally biased region" description="Polar residues" evidence="1">
    <location>
        <begin position="364"/>
        <end position="378"/>
    </location>
</feature>
<comment type="caution">
    <text evidence="2">The sequence shown here is derived from an EMBL/GenBank/DDBJ whole genome shotgun (WGS) entry which is preliminary data.</text>
</comment>
<keyword evidence="3" id="KW-1185">Reference proteome</keyword>
<feature type="compositionally biased region" description="Low complexity" evidence="1">
    <location>
        <begin position="85"/>
        <end position="114"/>
    </location>
</feature>
<dbReference type="EMBL" id="MU858118">
    <property type="protein sequence ID" value="KAK4212936.1"/>
    <property type="molecule type" value="Genomic_DNA"/>
</dbReference>
<feature type="compositionally biased region" description="Polar residues" evidence="1">
    <location>
        <begin position="534"/>
        <end position="545"/>
    </location>
</feature>
<feature type="region of interest" description="Disordered" evidence="1">
    <location>
        <begin position="341"/>
        <end position="378"/>
    </location>
</feature>
<evidence type="ECO:0000256" key="1">
    <source>
        <dbReference type="SAM" id="MobiDB-lite"/>
    </source>
</evidence>
<dbReference type="Proteomes" id="UP001301769">
    <property type="component" value="Unassembled WGS sequence"/>
</dbReference>
<reference evidence="2" key="2">
    <citation type="submission" date="2023-05" db="EMBL/GenBank/DDBJ databases">
        <authorList>
            <consortium name="Lawrence Berkeley National Laboratory"/>
            <person name="Steindorff A."/>
            <person name="Hensen N."/>
            <person name="Bonometti L."/>
            <person name="Westerberg I."/>
            <person name="Brannstrom I.O."/>
            <person name="Guillou S."/>
            <person name="Cros-Aarteil S."/>
            <person name="Calhoun S."/>
            <person name="Haridas S."/>
            <person name="Kuo A."/>
            <person name="Mondo S."/>
            <person name="Pangilinan J."/>
            <person name="Riley R."/>
            <person name="Labutti K."/>
            <person name="Andreopoulos B."/>
            <person name="Lipzen A."/>
            <person name="Chen C."/>
            <person name="Yanf M."/>
            <person name="Daum C."/>
            <person name="Ng V."/>
            <person name="Clum A."/>
            <person name="Ohm R."/>
            <person name="Martin F."/>
            <person name="Silar P."/>
            <person name="Natvig D."/>
            <person name="Lalanne C."/>
            <person name="Gautier V."/>
            <person name="Ament-Velasquez S.L."/>
            <person name="Kruys A."/>
            <person name="Hutchinson M.I."/>
            <person name="Powell A.J."/>
            <person name="Barry K."/>
            <person name="Miller A.N."/>
            <person name="Grigoriev I.V."/>
            <person name="Debuchy R."/>
            <person name="Gladieux P."/>
            <person name="Thoren M.H."/>
            <person name="Johannesson H."/>
        </authorList>
    </citation>
    <scope>NUCLEOTIDE SEQUENCE</scope>
    <source>
        <strain evidence="2">PSN293</strain>
    </source>
</reference>
<accession>A0AAN6Y666</accession>
<feature type="compositionally biased region" description="Low complexity" evidence="1">
    <location>
        <begin position="34"/>
        <end position="43"/>
    </location>
</feature>
<feature type="region of interest" description="Disordered" evidence="1">
    <location>
        <begin position="518"/>
        <end position="557"/>
    </location>
</feature>
<feature type="compositionally biased region" description="Low complexity" evidence="1">
    <location>
        <begin position="227"/>
        <end position="237"/>
    </location>
</feature>
<name>A0AAN6Y666_9PEZI</name>
<organism evidence="2 3">
    <name type="scientific">Rhypophila decipiens</name>
    <dbReference type="NCBI Taxonomy" id="261697"/>
    <lineage>
        <taxon>Eukaryota</taxon>
        <taxon>Fungi</taxon>
        <taxon>Dikarya</taxon>
        <taxon>Ascomycota</taxon>
        <taxon>Pezizomycotina</taxon>
        <taxon>Sordariomycetes</taxon>
        <taxon>Sordariomycetidae</taxon>
        <taxon>Sordariales</taxon>
        <taxon>Naviculisporaceae</taxon>
        <taxon>Rhypophila</taxon>
    </lineage>
</organism>
<feature type="compositionally biased region" description="Polar residues" evidence="1">
    <location>
        <begin position="245"/>
        <end position="288"/>
    </location>
</feature>
<proteinExistence type="predicted"/>
<gene>
    <name evidence="2" type="ORF">QBC37DRAFT_183858</name>
</gene>
<feature type="compositionally biased region" description="Low complexity" evidence="1">
    <location>
        <begin position="341"/>
        <end position="355"/>
    </location>
</feature>
<evidence type="ECO:0000313" key="2">
    <source>
        <dbReference type="EMBL" id="KAK4212936.1"/>
    </source>
</evidence>